<evidence type="ECO:0000256" key="4">
    <source>
        <dbReference type="ARBA" id="ARBA00022598"/>
    </source>
</evidence>
<dbReference type="AlphaFoldDB" id="A0A158R370"/>
<dbReference type="InterPro" id="IPR018163">
    <property type="entry name" value="Thr/Ala-tRNA-synth_IIc_edit"/>
</dbReference>
<keyword evidence="9" id="KW-0694">RNA-binding</keyword>
<dbReference type="GO" id="GO:0000049">
    <property type="term" value="F:tRNA binding"/>
    <property type="evidence" value="ECO:0007669"/>
    <property type="project" value="UniProtKB-KW"/>
</dbReference>
<keyword evidence="6" id="KW-0547">Nucleotide-binding</keyword>
<dbReference type="EMBL" id="UYSL01022879">
    <property type="protein sequence ID" value="VDL81289.1"/>
    <property type="molecule type" value="Genomic_DNA"/>
</dbReference>
<gene>
    <name evidence="14" type="ORF">NBR_LOCUS17632</name>
</gene>
<dbReference type="Proteomes" id="UP000271162">
    <property type="component" value="Unassembled WGS sequence"/>
</dbReference>
<dbReference type="GO" id="GO:0005524">
    <property type="term" value="F:ATP binding"/>
    <property type="evidence" value="ECO:0007669"/>
    <property type="project" value="UniProtKB-KW"/>
</dbReference>
<keyword evidence="11" id="KW-0030">Aminoacyl-tRNA synthetase</keyword>
<dbReference type="InterPro" id="IPR018162">
    <property type="entry name" value="Ala-tRNA-ligase_IIc_anticod-bd"/>
</dbReference>
<keyword evidence="10" id="KW-0648">Protein biosynthesis</keyword>
<keyword evidence="15" id="KW-1185">Reference proteome</keyword>
<dbReference type="Gene3D" id="3.30.930.10">
    <property type="entry name" value="Bira Bifunctional Protein, Domain 2"/>
    <property type="match status" value="1"/>
</dbReference>
<dbReference type="GO" id="GO:0005739">
    <property type="term" value="C:mitochondrion"/>
    <property type="evidence" value="ECO:0007669"/>
    <property type="project" value="TreeGrafter"/>
</dbReference>
<dbReference type="InterPro" id="IPR050058">
    <property type="entry name" value="Ala-tRNA_ligase"/>
</dbReference>
<dbReference type="GO" id="GO:0004813">
    <property type="term" value="F:alanine-tRNA ligase activity"/>
    <property type="evidence" value="ECO:0007669"/>
    <property type="project" value="UniProtKB-EC"/>
</dbReference>
<comment type="similarity">
    <text evidence="1">Belongs to the class-II aminoacyl-tRNA synthetase family.</text>
</comment>
<evidence type="ECO:0000256" key="2">
    <source>
        <dbReference type="ARBA" id="ARBA00013168"/>
    </source>
</evidence>
<dbReference type="FunFam" id="3.30.980.10:FF:000004">
    <property type="entry name" value="Alanine--tRNA ligase, cytoplasmic"/>
    <property type="match status" value="1"/>
</dbReference>
<keyword evidence="3" id="KW-0820">tRNA-binding</keyword>
<evidence type="ECO:0000256" key="1">
    <source>
        <dbReference type="ARBA" id="ARBA00008226"/>
    </source>
</evidence>
<evidence type="ECO:0000256" key="6">
    <source>
        <dbReference type="ARBA" id="ARBA00022741"/>
    </source>
</evidence>
<dbReference type="SUPFAM" id="SSF101353">
    <property type="entry name" value="Putative anticodon-binding domain of alanyl-tRNA synthetase (AlaRS)"/>
    <property type="match status" value="1"/>
</dbReference>
<protein>
    <recommendedName>
        <fullName evidence="2">alanine--tRNA ligase</fullName>
        <ecNumber evidence="2">6.1.1.7</ecNumber>
    </recommendedName>
</protein>
<dbReference type="Gene3D" id="3.30.980.10">
    <property type="entry name" value="Threonyl-trna Synthetase, Chain A, domain 2"/>
    <property type="match status" value="1"/>
</dbReference>
<dbReference type="PROSITE" id="PS50860">
    <property type="entry name" value="AA_TRNA_LIGASE_II_ALA"/>
    <property type="match status" value="1"/>
</dbReference>
<reference evidence="14 15" key="2">
    <citation type="submission" date="2018-11" db="EMBL/GenBank/DDBJ databases">
        <authorList>
            <consortium name="Pathogen Informatics"/>
        </authorList>
    </citation>
    <scope>NUCLEOTIDE SEQUENCE [LARGE SCALE GENOMIC DNA]</scope>
</reference>
<dbReference type="InterPro" id="IPR002318">
    <property type="entry name" value="Ala-tRNA-lgiase_IIc"/>
</dbReference>
<evidence type="ECO:0000256" key="3">
    <source>
        <dbReference type="ARBA" id="ARBA00022555"/>
    </source>
</evidence>
<comment type="catalytic activity">
    <reaction evidence="12">
        <text>tRNA(Ala) + L-alanine + ATP = L-alanyl-tRNA(Ala) + AMP + diphosphate</text>
        <dbReference type="Rhea" id="RHEA:12540"/>
        <dbReference type="Rhea" id="RHEA-COMP:9657"/>
        <dbReference type="Rhea" id="RHEA-COMP:9923"/>
        <dbReference type="ChEBI" id="CHEBI:30616"/>
        <dbReference type="ChEBI" id="CHEBI:33019"/>
        <dbReference type="ChEBI" id="CHEBI:57972"/>
        <dbReference type="ChEBI" id="CHEBI:78442"/>
        <dbReference type="ChEBI" id="CHEBI:78497"/>
        <dbReference type="ChEBI" id="CHEBI:456215"/>
        <dbReference type="EC" id="6.1.1.7"/>
    </reaction>
</comment>
<organism evidence="16">
    <name type="scientific">Nippostrongylus brasiliensis</name>
    <name type="common">Rat hookworm</name>
    <dbReference type="NCBI Taxonomy" id="27835"/>
    <lineage>
        <taxon>Eukaryota</taxon>
        <taxon>Metazoa</taxon>
        <taxon>Ecdysozoa</taxon>
        <taxon>Nematoda</taxon>
        <taxon>Chromadorea</taxon>
        <taxon>Rhabditida</taxon>
        <taxon>Rhabditina</taxon>
        <taxon>Rhabditomorpha</taxon>
        <taxon>Strongyloidea</taxon>
        <taxon>Heligmosomidae</taxon>
        <taxon>Nippostrongylus</taxon>
    </lineage>
</organism>
<dbReference type="OMA" id="MSDKSMG"/>
<dbReference type="PANTHER" id="PTHR11777">
    <property type="entry name" value="ALANYL-TRNA SYNTHETASE"/>
    <property type="match status" value="1"/>
</dbReference>
<evidence type="ECO:0000256" key="9">
    <source>
        <dbReference type="ARBA" id="ARBA00022884"/>
    </source>
</evidence>
<evidence type="ECO:0000256" key="5">
    <source>
        <dbReference type="ARBA" id="ARBA00022723"/>
    </source>
</evidence>
<accession>A0A158R370</accession>
<reference evidence="16" key="1">
    <citation type="submission" date="2016-04" db="UniProtKB">
        <authorList>
            <consortium name="WormBaseParasite"/>
        </authorList>
    </citation>
    <scope>IDENTIFICATION</scope>
</reference>
<sequence>PFQIRRNFIRFFENYDHVHVPSSSLVPPFEDRSLLFTNAGMNQFKSVFLGRTDNRWAFLERAVSYQKCLRVGGKHNDLEVVGRDLHHQTFFEMLGNWSFNDSYSKENACMLAWHFLTDILRIDPARLYVSYFGGSKELNLPPDESCRKIWLKIGVAESHILPFTTENIWEMGATGPCGLCTEIHYDRIPGRRNAGHLVNVDDSIVELWNIVFISMMRTSNGNLEPLPSHHIDTGMGLERLASVMQDVPSNFDTDALAGIIKSISSISKAGPYSGKVGSDDCGEHDASYRILADHMRGVVVSLADGVEPGACDAGFVIRKMLRRSFWHAVSRLGIDRHACAALVPVVVSSLKQAYPELRHHEESAAKCVAEEERQFWNIVDKEVTRDLAKKHALTLDVQRFEELKQEAKELSKRTSTFTSSDPVDVSDLHRHTDTAKYVYIRNGAGSYEFPPMKTNILAVFDNGKRVPSISCSGSIVLENCQFHAEEGGQKCDRGILESEEGPIFEVLDVQKVNGVAVLHGNVVGNQSLSGGLAIKQKIDVNRRMALMRAHSATHLLNWALRVVGAGGGQRGSSISEDSLRFDYATEDCAGEDDIMEAVESLVRKVIVERKNVVVEEMPLSDALQLSQLQSEFREGKEYPQVVRVVRVGDTLGDAIALECCSGT</sequence>
<name>A0A158R370_NIPBR</name>
<dbReference type="GO" id="GO:0006419">
    <property type="term" value="P:alanyl-tRNA aminoacylation"/>
    <property type="evidence" value="ECO:0007669"/>
    <property type="project" value="InterPro"/>
</dbReference>
<keyword evidence="4" id="KW-0436">Ligase</keyword>
<evidence type="ECO:0000259" key="13">
    <source>
        <dbReference type="PROSITE" id="PS50860"/>
    </source>
</evidence>
<dbReference type="InterPro" id="IPR045864">
    <property type="entry name" value="aa-tRNA-synth_II/BPL/LPL"/>
</dbReference>
<dbReference type="SUPFAM" id="SSF55186">
    <property type="entry name" value="ThrRS/AlaRS common domain"/>
    <property type="match status" value="1"/>
</dbReference>
<dbReference type="EC" id="6.1.1.7" evidence="2"/>
<dbReference type="GO" id="GO:0002161">
    <property type="term" value="F:aminoacyl-tRNA deacylase activity"/>
    <property type="evidence" value="ECO:0007669"/>
    <property type="project" value="TreeGrafter"/>
</dbReference>
<dbReference type="GO" id="GO:0046872">
    <property type="term" value="F:metal ion binding"/>
    <property type="evidence" value="ECO:0007669"/>
    <property type="project" value="UniProtKB-KW"/>
</dbReference>
<dbReference type="FunFam" id="3.30.930.10:FF:000011">
    <property type="entry name" value="Alanine--tRNA ligase, cytoplasmic"/>
    <property type="match status" value="1"/>
</dbReference>
<keyword evidence="5" id="KW-0479">Metal-binding</keyword>
<dbReference type="CDD" id="cd00673">
    <property type="entry name" value="AlaRS_core"/>
    <property type="match status" value="1"/>
</dbReference>
<proteinExistence type="inferred from homology"/>
<dbReference type="InterPro" id="IPR018164">
    <property type="entry name" value="Ala-tRNA-synth_IIc_N"/>
</dbReference>
<feature type="domain" description="Alanyl-transfer RNA synthetases family profile" evidence="13">
    <location>
        <begin position="1"/>
        <end position="663"/>
    </location>
</feature>
<dbReference type="SUPFAM" id="SSF55681">
    <property type="entry name" value="Class II aaRS and biotin synthetases"/>
    <property type="match status" value="1"/>
</dbReference>
<dbReference type="InterPro" id="IPR009000">
    <property type="entry name" value="Transl_B-barrel_sf"/>
</dbReference>
<evidence type="ECO:0000313" key="15">
    <source>
        <dbReference type="Proteomes" id="UP000271162"/>
    </source>
</evidence>
<evidence type="ECO:0000256" key="12">
    <source>
        <dbReference type="ARBA" id="ARBA00048300"/>
    </source>
</evidence>
<dbReference type="WBParaSite" id="NBR_0001763101-mRNA-1">
    <property type="protein sequence ID" value="NBR_0001763101-mRNA-1"/>
    <property type="gene ID" value="NBR_0001763101"/>
</dbReference>
<evidence type="ECO:0000256" key="11">
    <source>
        <dbReference type="ARBA" id="ARBA00023146"/>
    </source>
</evidence>
<dbReference type="PANTHER" id="PTHR11777:SF10">
    <property type="entry name" value="ALANINE--TRNA LIGASE, MITOCHONDRIAL"/>
    <property type="match status" value="1"/>
</dbReference>
<dbReference type="Pfam" id="PF01411">
    <property type="entry name" value="tRNA-synt_2c"/>
    <property type="match status" value="2"/>
</dbReference>
<evidence type="ECO:0000256" key="10">
    <source>
        <dbReference type="ARBA" id="ARBA00022917"/>
    </source>
</evidence>
<keyword evidence="7" id="KW-0862">Zinc</keyword>
<evidence type="ECO:0000313" key="14">
    <source>
        <dbReference type="EMBL" id="VDL81289.1"/>
    </source>
</evidence>
<dbReference type="Gene3D" id="2.40.30.130">
    <property type="match status" value="1"/>
</dbReference>
<dbReference type="STRING" id="27835.A0A158R370"/>
<evidence type="ECO:0000313" key="16">
    <source>
        <dbReference type="WBParaSite" id="NBR_0001763101-mRNA-1"/>
    </source>
</evidence>
<dbReference type="SUPFAM" id="SSF50447">
    <property type="entry name" value="Translation proteins"/>
    <property type="match status" value="1"/>
</dbReference>
<dbReference type="InterPro" id="IPR018165">
    <property type="entry name" value="Ala-tRNA-synth_IIc_core"/>
</dbReference>
<dbReference type="PRINTS" id="PR00980">
    <property type="entry name" value="TRNASYNTHALA"/>
</dbReference>
<evidence type="ECO:0000256" key="8">
    <source>
        <dbReference type="ARBA" id="ARBA00022840"/>
    </source>
</evidence>
<evidence type="ECO:0000256" key="7">
    <source>
        <dbReference type="ARBA" id="ARBA00022833"/>
    </source>
</evidence>
<keyword evidence="8" id="KW-0067">ATP-binding</keyword>